<evidence type="ECO:0000256" key="1">
    <source>
        <dbReference type="SAM" id="MobiDB-lite"/>
    </source>
</evidence>
<accession>A0A4Y2NB52</accession>
<proteinExistence type="predicted"/>
<feature type="compositionally biased region" description="Polar residues" evidence="1">
    <location>
        <begin position="98"/>
        <end position="108"/>
    </location>
</feature>
<dbReference type="EMBL" id="BGPR01008869">
    <property type="protein sequence ID" value="GBN36605.1"/>
    <property type="molecule type" value="Genomic_DNA"/>
</dbReference>
<feature type="region of interest" description="Disordered" evidence="1">
    <location>
        <begin position="87"/>
        <end position="108"/>
    </location>
</feature>
<comment type="caution">
    <text evidence="2">The sequence shown here is derived from an EMBL/GenBank/DDBJ whole genome shotgun (WGS) entry which is preliminary data.</text>
</comment>
<feature type="compositionally biased region" description="Low complexity" evidence="1">
    <location>
        <begin position="87"/>
        <end position="97"/>
    </location>
</feature>
<dbReference type="Proteomes" id="UP000499080">
    <property type="component" value="Unassembled WGS sequence"/>
</dbReference>
<evidence type="ECO:0000313" key="3">
    <source>
        <dbReference type="Proteomes" id="UP000499080"/>
    </source>
</evidence>
<dbReference type="AlphaFoldDB" id="A0A4Y2NB52"/>
<name>A0A4Y2NB52_ARAVE</name>
<organism evidence="2 3">
    <name type="scientific">Araneus ventricosus</name>
    <name type="common">Orbweaver spider</name>
    <name type="synonym">Epeira ventricosa</name>
    <dbReference type="NCBI Taxonomy" id="182803"/>
    <lineage>
        <taxon>Eukaryota</taxon>
        <taxon>Metazoa</taxon>
        <taxon>Ecdysozoa</taxon>
        <taxon>Arthropoda</taxon>
        <taxon>Chelicerata</taxon>
        <taxon>Arachnida</taxon>
        <taxon>Araneae</taxon>
        <taxon>Araneomorphae</taxon>
        <taxon>Entelegynae</taxon>
        <taxon>Araneoidea</taxon>
        <taxon>Araneidae</taxon>
        <taxon>Araneus</taxon>
    </lineage>
</organism>
<evidence type="ECO:0000313" key="2">
    <source>
        <dbReference type="EMBL" id="GBN36605.1"/>
    </source>
</evidence>
<gene>
    <name evidence="2" type="ORF">AVEN_114862_1</name>
</gene>
<sequence>MRHNELKRALKEIKGLPGNALDCDFVRMCRIVLKIQHEVKSMFRGGHQIDGVAASCHSSNSIKILKIVILQRDNSLSLIHLSSLHSSSLHQPLHPLSNNFTSRNLQKD</sequence>
<reference evidence="2 3" key="1">
    <citation type="journal article" date="2019" name="Sci. Rep.">
        <title>Orb-weaving spider Araneus ventricosus genome elucidates the spidroin gene catalogue.</title>
        <authorList>
            <person name="Kono N."/>
            <person name="Nakamura H."/>
            <person name="Ohtoshi R."/>
            <person name="Moran D.A.P."/>
            <person name="Shinohara A."/>
            <person name="Yoshida Y."/>
            <person name="Fujiwara M."/>
            <person name="Mori M."/>
            <person name="Tomita M."/>
            <person name="Arakawa K."/>
        </authorList>
    </citation>
    <scope>NUCLEOTIDE SEQUENCE [LARGE SCALE GENOMIC DNA]</scope>
</reference>
<protein>
    <submittedName>
        <fullName evidence="2">Uncharacterized protein</fullName>
    </submittedName>
</protein>
<keyword evidence="3" id="KW-1185">Reference proteome</keyword>